<accession>A0A1Y2FN40</accession>
<dbReference type="InterPro" id="IPR050729">
    <property type="entry name" value="Rho-GAP"/>
</dbReference>
<reference evidence="6 7" key="1">
    <citation type="submission" date="2016-07" db="EMBL/GenBank/DDBJ databases">
        <title>Pervasive Adenine N6-methylation of Active Genes in Fungi.</title>
        <authorList>
            <consortium name="DOE Joint Genome Institute"/>
            <person name="Mondo S.J."/>
            <person name="Dannebaum R.O."/>
            <person name="Kuo R.C."/>
            <person name="Labutti K."/>
            <person name="Haridas S."/>
            <person name="Kuo A."/>
            <person name="Salamov A."/>
            <person name="Ahrendt S.R."/>
            <person name="Lipzen A."/>
            <person name="Sullivan W."/>
            <person name="Andreopoulos W.B."/>
            <person name="Clum A."/>
            <person name="Lindquist E."/>
            <person name="Daum C."/>
            <person name="Ramamoorthy G.K."/>
            <person name="Gryganskyi A."/>
            <person name="Culley D."/>
            <person name="Magnuson J.K."/>
            <person name="James T.Y."/>
            <person name="O'Malley M.A."/>
            <person name="Stajich J.E."/>
            <person name="Spatafora J.W."/>
            <person name="Visel A."/>
            <person name="Grigoriev I.V."/>
        </authorList>
    </citation>
    <scope>NUCLEOTIDE SEQUENCE [LARGE SCALE GENOMIC DNA]</scope>
    <source>
        <strain evidence="6 7">12-1054</strain>
    </source>
</reference>
<evidence type="ECO:0000259" key="5">
    <source>
        <dbReference type="PROSITE" id="PS50238"/>
    </source>
</evidence>
<dbReference type="PROSITE" id="PS50238">
    <property type="entry name" value="RHOGAP"/>
    <property type="match status" value="1"/>
</dbReference>
<dbReference type="GO" id="GO:0005085">
    <property type="term" value="F:guanyl-nucleotide exchange factor activity"/>
    <property type="evidence" value="ECO:0007669"/>
    <property type="project" value="UniProtKB-KW"/>
</dbReference>
<dbReference type="STRING" id="56484.A0A1Y2FN40"/>
<gene>
    <name evidence="6" type="ORF">BCR37DRAFT_412452</name>
</gene>
<evidence type="ECO:0000256" key="1">
    <source>
        <dbReference type="ARBA" id="ARBA00022468"/>
    </source>
</evidence>
<feature type="domain" description="Rho-GAP" evidence="5">
    <location>
        <begin position="1516"/>
        <end position="1708"/>
    </location>
</feature>
<dbReference type="GO" id="GO:0005938">
    <property type="term" value="C:cell cortex"/>
    <property type="evidence" value="ECO:0007669"/>
    <property type="project" value="UniProtKB-ARBA"/>
</dbReference>
<dbReference type="OrthoDB" id="79452at2759"/>
<dbReference type="SMART" id="SM00324">
    <property type="entry name" value="RhoGAP"/>
    <property type="match status" value="1"/>
</dbReference>
<protein>
    <recommendedName>
        <fullName evidence="8">Rho GTPase activation protein</fullName>
    </recommendedName>
</protein>
<dbReference type="InterPro" id="IPR000198">
    <property type="entry name" value="RhoGAP_dom"/>
</dbReference>
<dbReference type="PANTHER" id="PTHR23176:SF96">
    <property type="entry name" value="GTPASE-ACTIVATING PROTEIN BEM2_IPL2"/>
    <property type="match status" value="1"/>
</dbReference>
<dbReference type="GeneID" id="63788825"/>
<dbReference type="Proteomes" id="UP000193685">
    <property type="component" value="Unassembled WGS sequence"/>
</dbReference>
<organism evidence="6 7">
    <name type="scientific">Protomyces lactucae-debilis</name>
    <dbReference type="NCBI Taxonomy" id="2754530"/>
    <lineage>
        <taxon>Eukaryota</taxon>
        <taxon>Fungi</taxon>
        <taxon>Dikarya</taxon>
        <taxon>Ascomycota</taxon>
        <taxon>Taphrinomycotina</taxon>
        <taxon>Taphrinomycetes</taxon>
        <taxon>Taphrinales</taxon>
        <taxon>Protomycetaceae</taxon>
        <taxon>Protomyces</taxon>
    </lineage>
</organism>
<dbReference type="EMBL" id="MCFI01000005">
    <property type="protein sequence ID" value="ORY84764.1"/>
    <property type="molecule type" value="Genomic_DNA"/>
</dbReference>
<evidence type="ECO:0000313" key="7">
    <source>
        <dbReference type="Proteomes" id="UP000193685"/>
    </source>
</evidence>
<dbReference type="InterPro" id="IPR008936">
    <property type="entry name" value="Rho_GTPase_activation_prot"/>
</dbReference>
<dbReference type="SUPFAM" id="SSF48350">
    <property type="entry name" value="GTPase activation domain, GAP"/>
    <property type="match status" value="1"/>
</dbReference>
<dbReference type="GO" id="GO:0007264">
    <property type="term" value="P:small GTPase-mediated signal transduction"/>
    <property type="evidence" value="ECO:0007669"/>
    <property type="project" value="InterPro"/>
</dbReference>
<dbReference type="SUPFAM" id="SSF50729">
    <property type="entry name" value="PH domain-like"/>
    <property type="match status" value="1"/>
</dbReference>
<evidence type="ECO:0000313" key="6">
    <source>
        <dbReference type="EMBL" id="ORY84764.1"/>
    </source>
</evidence>
<feature type="domain" description="Ras-GEF" evidence="4">
    <location>
        <begin position="447"/>
        <end position="701"/>
    </location>
</feature>
<feature type="compositionally biased region" description="Basic and acidic residues" evidence="3">
    <location>
        <begin position="1"/>
        <end position="19"/>
    </location>
</feature>
<dbReference type="InterPro" id="IPR023578">
    <property type="entry name" value="Ras_GEF_dom_sf"/>
</dbReference>
<dbReference type="Gene3D" id="1.10.555.10">
    <property type="entry name" value="Rho GTPase activation protein"/>
    <property type="match status" value="1"/>
</dbReference>
<evidence type="ECO:0000256" key="2">
    <source>
        <dbReference type="PROSITE-ProRule" id="PRU00168"/>
    </source>
</evidence>
<dbReference type="SMART" id="SM00147">
    <property type="entry name" value="RasGEF"/>
    <property type="match status" value="1"/>
</dbReference>
<dbReference type="SUPFAM" id="SSF48366">
    <property type="entry name" value="Ras GEF"/>
    <property type="match status" value="2"/>
</dbReference>
<dbReference type="GO" id="GO:0032153">
    <property type="term" value="C:cell division site"/>
    <property type="evidence" value="ECO:0007669"/>
    <property type="project" value="UniProtKB-ARBA"/>
</dbReference>
<evidence type="ECO:0000256" key="3">
    <source>
        <dbReference type="SAM" id="MobiDB-lite"/>
    </source>
</evidence>
<name>A0A1Y2FN40_PROLT</name>
<dbReference type="CDD" id="cd00821">
    <property type="entry name" value="PH"/>
    <property type="match status" value="1"/>
</dbReference>
<keyword evidence="2" id="KW-0344">Guanine-nucleotide releasing factor</keyword>
<dbReference type="OMA" id="ELYPREW"/>
<sequence length="1741" mass="195415">MPSSKSRKDLTSSSLDEKAASGSGGFTSFFGRKRRVATGSPEPSSSSGSVRDSLAVPGASLSISSSPLRTSLASRQYKALSRSMNDLTQLVSRDDVLEDKTLRPVEETPFAGHTITKSGWVNRKSSKKEAQWKLSRIYLRESKLYFFKPPSDVPFRAFDVHMSQRSGLSAALMGTQEEQLHPADFDESVRNILFDLKSTTPQRFSSSHRLQEEGSPRIAFIVDGELLLCHKAVHKRLEGWTLETRMSVLHCEASIYSTGFDELLQLRYADLTRRFKYLNPTQFINEFEQAIRQSSRPATAPMLLSPKEGLFFEDGTLVSGTPTALCKHILEHPDNPQSTLLLQTMGFWHPVQDILAEFRKHMTSSPAALVQGILKFASSVLLDAPCVEGILKLIERCEPSQKTALVDDLWKRRANLLSVISMESAECQADAADLQEGLTISVVLSLNPSIFATQLHLFHRFFFEAWNPSSDESLFFAQLTRNPLLFSARQMHFITFIVLQQLLDPLIDTEQRAALCMQWIKIALASKKAGDMTGWLAVVMAICAPSVARLTQMWTQMDARVRMTVEREWGSVVRDLFRRTLGGTLADMASAHVLAPSAANTTAAAHEIVPFYGDLCDAVDKIRDEAKGEHVQLDQVAAAYEAVTDALDNWQVFQDEVALKASTPRLASFQECFKRLNTLPMETRDLCSPALLDTSFLCEPNLAIDDLHERKTLCELRPGTAAFLPLLFTDLLPTYRLFDPSDLLQFSDPTRKLPSKATGLRRLNSFPPTQRAGHYTTGLDALDETTRARHAASNSDWKMLRHLKDLTGVQDNQLTASDDSFILRNAAQGKRAAKVRPQSIIMETRKRDSIISRRSSLLMEEEPGSRPGSKRGQRECVVKAASLAMLVDLAVSDLTNLKDVTLLPLIGPAINLDQIYLDRAEYIKMLLASMRSYCAPHEFMQQLTARASLHPVGVFQVLTSWQTHFASDFFSTAVQDAFVPLLAALPADDAKELRRQLLKIHHTPSAWPWLEPAEAPFHITFESSSDDAARVLTALDSLIEAVLETATLGDWMRYYELLEFESLDPKAFFMPLDYTGSHDLQIADCASLLQHLNKSGTEEPLVNFFPSPIRVLFDVHMHMRDWVVAQVTDPTIEPALRSNRITFFLQMLAISGARMRPFDIVSGTEEQKIQIVPSFAASAIAAGLVHPTSRAFSLAWSQISETLGNGDYCGSIMELVSRVQVEITDGPLVPCTCWLTERMLEIACCLPDTLITSPHLLNFDKRQYIYNLLANLDLLGPFTSRPDTGNDFRFLLVPVESHELRAVRDAANKENQQKRLHRVFGNLIVFEQEKIRRDLKQREIVERLLKESRRAAQRKQMELQRSLEASRRPSATRSRYGMNSLLRAVRPLSVAITGSWAEKMPIVRTVPPAELPETCSIREGTKPVLTADLVKAHIRLISKYDFTFMIRSEDGIETYVQAPTLHEAEEWVKRLTWASIDGARKRQSMMLEDRKRPFEVPQFSPRNSQVLNVSTAMFGVNLDVLCAREDCSIPRIALQLMDAIERKGLDEVGIYRISGSLATVNRLKQCFDTGRPVELENEQWSDIHAIAGAFKLWLRELPEPVMTYDLYADFLATVDIKDPTGKHAKLRDLIYKLPAPNFALLRRLLEHLQKITDYESTNHMYAHNLAIVFGPNVLQPVPSAMSFANSMNDLGKVQTVMRNLILQYHDVFGAADEEIEDVTDEEARSLTSSSGSNLLPAILEG</sequence>
<dbReference type="Pfam" id="PF00617">
    <property type="entry name" value="RasGEF"/>
    <property type="match status" value="1"/>
</dbReference>
<feature type="compositionally biased region" description="Low complexity" evidence="3">
    <location>
        <begin position="39"/>
        <end position="49"/>
    </location>
</feature>
<keyword evidence="7" id="KW-1185">Reference proteome</keyword>
<keyword evidence="1" id="KW-0343">GTPase activation</keyword>
<feature type="region of interest" description="Disordered" evidence="3">
    <location>
        <begin position="1"/>
        <end position="53"/>
    </location>
</feature>
<dbReference type="GO" id="GO:0005096">
    <property type="term" value="F:GTPase activator activity"/>
    <property type="evidence" value="ECO:0007669"/>
    <property type="project" value="UniProtKB-KW"/>
</dbReference>
<dbReference type="Gene3D" id="1.10.840.10">
    <property type="entry name" value="Ras guanine-nucleotide exchange factors catalytic domain"/>
    <property type="match status" value="1"/>
</dbReference>
<dbReference type="InterPro" id="IPR036964">
    <property type="entry name" value="RASGEF_cat_dom_sf"/>
</dbReference>
<proteinExistence type="predicted"/>
<evidence type="ECO:0008006" key="8">
    <source>
        <dbReference type="Google" id="ProtNLM"/>
    </source>
</evidence>
<evidence type="ECO:0000259" key="4">
    <source>
        <dbReference type="PROSITE" id="PS50009"/>
    </source>
</evidence>
<dbReference type="InterPro" id="IPR001895">
    <property type="entry name" value="RASGEF_cat_dom"/>
</dbReference>
<dbReference type="RefSeq" id="XP_040726547.1">
    <property type="nucleotide sequence ID" value="XM_040872226.1"/>
</dbReference>
<dbReference type="Pfam" id="PF00620">
    <property type="entry name" value="RhoGAP"/>
    <property type="match status" value="1"/>
</dbReference>
<dbReference type="PROSITE" id="PS50009">
    <property type="entry name" value="RASGEF_CAT"/>
    <property type="match status" value="1"/>
</dbReference>
<dbReference type="PANTHER" id="PTHR23176">
    <property type="entry name" value="RHO/RAC/CDC GTPASE-ACTIVATING PROTEIN"/>
    <property type="match status" value="1"/>
</dbReference>
<comment type="caution">
    <text evidence="6">The sequence shown here is derived from an EMBL/GenBank/DDBJ whole genome shotgun (WGS) entry which is preliminary data.</text>
</comment>